<dbReference type="AlphaFoldDB" id="A0A1K2ISM4"/>
<proteinExistence type="predicted"/>
<keyword evidence="3" id="KW-1185">Reference proteome</keyword>
<evidence type="ECO:0000313" key="3">
    <source>
        <dbReference type="Proteomes" id="UP000182034"/>
    </source>
</evidence>
<evidence type="ECO:0000313" key="2">
    <source>
        <dbReference type="EMBL" id="SFZ95310.1"/>
    </source>
</evidence>
<dbReference type="Pfam" id="PF14028">
    <property type="entry name" value="Lant_dehydr_C"/>
    <property type="match status" value="1"/>
</dbReference>
<organism evidence="2 3">
    <name type="scientific">Chryseobacterium limigenitum</name>
    <dbReference type="NCBI Taxonomy" id="1612149"/>
    <lineage>
        <taxon>Bacteria</taxon>
        <taxon>Pseudomonadati</taxon>
        <taxon>Bacteroidota</taxon>
        <taxon>Flavobacteriia</taxon>
        <taxon>Flavobacteriales</taxon>
        <taxon>Weeksellaceae</taxon>
        <taxon>Chryseobacterium group</taxon>
        <taxon>Chryseobacterium</taxon>
    </lineage>
</organism>
<gene>
    <name evidence="2" type="ORF">SAMN05216324_10959</name>
</gene>
<evidence type="ECO:0000259" key="1">
    <source>
        <dbReference type="Pfam" id="PF14028"/>
    </source>
</evidence>
<name>A0A1K2ISM4_9FLAO</name>
<dbReference type="OrthoDB" id="1273722at2"/>
<dbReference type="EMBL" id="FPKW01000009">
    <property type="protein sequence ID" value="SFZ95310.1"/>
    <property type="molecule type" value="Genomic_DNA"/>
</dbReference>
<dbReference type="Proteomes" id="UP000182034">
    <property type="component" value="Unassembled WGS sequence"/>
</dbReference>
<dbReference type="InterPro" id="IPR023809">
    <property type="entry name" value="Thiopep_bacteriocin_synth_dom"/>
</dbReference>
<reference evidence="3" key="1">
    <citation type="submission" date="2016-10" db="EMBL/GenBank/DDBJ databases">
        <authorList>
            <person name="Varghese N."/>
            <person name="Submissions S."/>
        </authorList>
    </citation>
    <scope>NUCLEOTIDE SEQUENCE [LARGE SCALE GENOMIC DNA]</scope>
    <source>
        <strain evidence="3">SUR2</strain>
    </source>
</reference>
<dbReference type="NCBIfam" id="TIGR03891">
    <property type="entry name" value="thiopep_ocin"/>
    <property type="match status" value="1"/>
</dbReference>
<accession>A0A1K2ISM4</accession>
<sequence>MTNRIFTIGSEWLYMKVYSSPFFADKILLPIGEYINTLIEKKIIEKFFFIRYSDPDFHIRIRLKLFDKSLFSTIIAEMHAILDKDIQNRTVEIRMESYKRELERYSPELIDDIETLFFYNSLSILNLLKRIEDNALDDSKRWLFGLFYIDNLLSLFGMSIEEKLEFAKLNNESFGNEFNKNKLLNKQLDKKYRSKKELIDTIFINEAYKDTIYNDSFALQQIIQNINDKKERKDFHYILSSIIHMDCNRLFRDEQRKHEYVLYDFLYRYYKKLAFAKNELC</sequence>
<protein>
    <submittedName>
        <fullName evidence="2">Thiopeptide-type bacteriocin biosynthesis domain-containing protein</fullName>
    </submittedName>
</protein>
<feature type="domain" description="Thiopeptide-type bacteriocin biosynthesis" evidence="1">
    <location>
        <begin position="12"/>
        <end position="270"/>
    </location>
</feature>
<dbReference type="STRING" id="1612149.SAMN05216324_10959"/>